<dbReference type="PROSITE" id="PS50176">
    <property type="entry name" value="ARM_REPEAT"/>
    <property type="match status" value="2"/>
</dbReference>
<dbReference type="SUPFAM" id="SSF48371">
    <property type="entry name" value="ARM repeat"/>
    <property type="match status" value="2"/>
</dbReference>
<evidence type="ECO:0008006" key="4">
    <source>
        <dbReference type="Google" id="ProtNLM"/>
    </source>
</evidence>
<dbReference type="OrthoDB" id="409644at2759"/>
<organism evidence="2 3">
    <name type="scientific">Digitaria exilis</name>
    <dbReference type="NCBI Taxonomy" id="1010633"/>
    <lineage>
        <taxon>Eukaryota</taxon>
        <taxon>Viridiplantae</taxon>
        <taxon>Streptophyta</taxon>
        <taxon>Embryophyta</taxon>
        <taxon>Tracheophyta</taxon>
        <taxon>Spermatophyta</taxon>
        <taxon>Magnoliopsida</taxon>
        <taxon>Liliopsida</taxon>
        <taxon>Poales</taxon>
        <taxon>Poaceae</taxon>
        <taxon>PACMAD clade</taxon>
        <taxon>Panicoideae</taxon>
        <taxon>Panicodae</taxon>
        <taxon>Paniceae</taxon>
        <taxon>Anthephorinae</taxon>
        <taxon>Digitaria</taxon>
    </lineage>
</organism>
<feature type="repeat" description="ARM" evidence="1">
    <location>
        <begin position="478"/>
        <end position="520"/>
    </location>
</feature>
<dbReference type="InterPro" id="IPR011989">
    <property type="entry name" value="ARM-like"/>
</dbReference>
<evidence type="ECO:0000256" key="1">
    <source>
        <dbReference type="PROSITE-ProRule" id="PRU00259"/>
    </source>
</evidence>
<dbReference type="Pfam" id="PF00514">
    <property type="entry name" value="Arm"/>
    <property type="match status" value="1"/>
</dbReference>
<protein>
    <recommendedName>
        <fullName evidence="4">ARM repeat superfamily protein</fullName>
    </recommendedName>
</protein>
<evidence type="ECO:0000313" key="3">
    <source>
        <dbReference type="Proteomes" id="UP000636709"/>
    </source>
</evidence>
<sequence>MLPPSPPLSVSRSPTMLPAVAAASLALSHLPRHHHLGRCFQLRRQRLLPATPAKASCGSGRARRLLLAGAFVSGDGPSGQDVDYSAGATSSGSAYLGLFVRLLGLDNDARDREHAVCTLYQYSLGGRKSIDEIMQFPGCIVLIISLLKSESTRACEAAAGLLRNITSVQVYRKMAAESGTIEEIISLLCKSTITPEMMEQCLCTIWNFSIDENWRYKILRSDALTKIVSYLDEEEIKVKEAAGGIISNLALSPCNCVALVEAGVIPKLVSCIAFHLDKDPVQIAAIYMSWYNVHLLQTKEDDYKIIRKEARSSLVLLARDDYYHSLIIEEGLVRVPLVGSAVYKAFKPLPHSWPSFPDGSEIQRTSRPSKYGATELLLGLSVNEKDAKPDEAKINAMIGRSNQQFLARVGAIELHDEGNEQSGSEKIDLYTILPWVDGVARLVLILGLEDISAIKKAARAIGDASINEHMRTSFKEAGAVKPLLQLLKHDDVPVREAASYALEKLSDSSVICQKIKAEGGLEPLINIVKDPKTPVKQLEKIIYVLSRMFDLGISMVDLPESYACEEVMSAGRSIQGDKASGNSAISHTFVNQETTSGPILDFDAISRLTKVLKEASPSLQAKVCCVLEHLAVSEQYATAMTATCTGSIIEAILEIGIIHGTRADSEDFDNLPSVVTEEVSQAVLAAVRLLTKLLNFDIFIRSINSEKFTSLLRRMLKSSFPLQSKDYIAACLVKLESRAGLSGDHGVSSIDMEITIYQTIPRLVEQMMTAFSFENKRSAVIELNKIISSGVLEYTRAVADTGGIFPLVKMLGEGDGDALEATLAILYNMSMDPENHPAIIAAGAVPLLKRIVLAKGPHWTSAIQLLRTLPV</sequence>
<proteinExistence type="predicted"/>
<evidence type="ECO:0000313" key="2">
    <source>
        <dbReference type="EMBL" id="KAF8670786.1"/>
    </source>
</evidence>
<dbReference type="PANTHER" id="PTHR47451">
    <property type="entry name" value="ARM REPEAT SUPERFAMILY PROTEIN"/>
    <property type="match status" value="1"/>
</dbReference>
<reference evidence="2" key="1">
    <citation type="submission" date="2020-07" db="EMBL/GenBank/DDBJ databases">
        <title>Genome sequence and genetic diversity analysis of an under-domesticated orphan crop, white fonio (Digitaria exilis).</title>
        <authorList>
            <person name="Bennetzen J.L."/>
            <person name="Chen S."/>
            <person name="Ma X."/>
            <person name="Wang X."/>
            <person name="Yssel A.E.J."/>
            <person name="Chaluvadi S.R."/>
            <person name="Johnson M."/>
            <person name="Gangashetty P."/>
            <person name="Hamidou F."/>
            <person name="Sanogo M.D."/>
            <person name="Zwaenepoel A."/>
            <person name="Wallace J."/>
            <person name="Van De Peer Y."/>
            <person name="Van Deynze A."/>
        </authorList>
    </citation>
    <scope>NUCLEOTIDE SEQUENCE</scope>
    <source>
        <tissue evidence="2">Leaves</tissue>
    </source>
</reference>
<gene>
    <name evidence="2" type="ORF">HU200_050457</name>
</gene>
<dbReference type="PANTHER" id="PTHR47451:SF1">
    <property type="entry name" value="ARM REPEAT SUPERFAMILY PROTEIN"/>
    <property type="match status" value="1"/>
</dbReference>
<dbReference type="SMART" id="SM00185">
    <property type="entry name" value="ARM"/>
    <property type="match status" value="8"/>
</dbReference>
<feature type="repeat" description="ARM" evidence="1">
    <location>
        <begin position="802"/>
        <end position="844"/>
    </location>
</feature>
<comment type="caution">
    <text evidence="2">The sequence shown here is derived from an EMBL/GenBank/DDBJ whole genome shotgun (WGS) entry which is preliminary data.</text>
</comment>
<name>A0A835B2U3_9POAL</name>
<dbReference type="AlphaFoldDB" id="A0A835B2U3"/>
<dbReference type="InterPro" id="IPR000225">
    <property type="entry name" value="Armadillo"/>
</dbReference>
<dbReference type="Proteomes" id="UP000636709">
    <property type="component" value="Unassembled WGS sequence"/>
</dbReference>
<dbReference type="Gene3D" id="1.25.10.10">
    <property type="entry name" value="Leucine-rich Repeat Variant"/>
    <property type="match status" value="3"/>
</dbReference>
<accession>A0A835B2U3</accession>
<dbReference type="InterPro" id="IPR016024">
    <property type="entry name" value="ARM-type_fold"/>
</dbReference>
<keyword evidence="3" id="KW-1185">Reference proteome</keyword>
<dbReference type="EMBL" id="JACEFO010002250">
    <property type="protein sequence ID" value="KAF8670786.1"/>
    <property type="molecule type" value="Genomic_DNA"/>
</dbReference>